<evidence type="ECO:0000256" key="4">
    <source>
        <dbReference type="ARBA" id="ARBA00023136"/>
    </source>
</evidence>
<dbReference type="OrthoDB" id="2504919at2759"/>
<keyword evidence="2 5" id="KW-0812">Transmembrane</keyword>
<accession>A0A1J4MRA1</accession>
<dbReference type="InterPro" id="IPR037185">
    <property type="entry name" value="EmrE-like"/>
</dbReference>
<dbReference type="Pfam" id="PF05653">
    <property type="entry name" value="Mg_trans_NIPA"/>
    <property type="match status" value="1"/>
</dbReference>
<protein>
    <recommendedName>
        <fullName evidence="8">Magnesium transporter NIPA family protein</fullName>
    </recommendedName>
</protein>
<comment type="subcellular location">
    <subcellularLocation>
        <location evidence="1">Membrane</location>
        <topology evidence="1">Multi-pass membrane protein</topology>
    </subcellularLocation>
</comment>
<feature type="transmembrane region" description="Helical" evidence="5">
    <location>
        <begin position="46"/>
        <end position="67"/>
    </location>
</feature>
<gene>
    <name evidence="6" type="ORF">cand_024620</name>
</gene>
<keyword evidence="3 5" id="KW-1133">Transmembrane helix</keyword>
<dbReference type="EMBL" id="LRBS01000050">
    <property type="protein sequence ID" value="OII76785.1"/>
    <property type="molecule type" value="Genomic_DNA"/>
</dbReference>
<evidence type="ECO:0008006" key="8">
    <source>
        <dbReference type="Google" id="ProtNLM"/>
    </source>
</evidence>
<evidence type="ECO:0000313" key="7">
    <source>
        <dbReference type="Proteomes" id="UP000186804"/>
    </source>
</evidence>
<dbReference type="Gene3D" id="1.10.3730.20">
    <property type="match status" value="1"/>
</dbReference>
<evidence type="ECO:0000256" key="3">
    <source>
        <dbReference type="ARBA" id="ARBA00022989"/>
    </source>
</evidence>
<dbReference type="RefSeq" id="XP_067068631.1">
    <property type="nucleotide sequence ID" value="XM_067212692.1"/>
</dbReference>
<feature type="transmembrane region" description="Helical" evidence="5">
    <location>
        <begin position="6"/>
        <end position="25"/>
    </location>
</feature>
<evidence type="ECO:0000256" key="5">
    <source>
        <dbReference type="SAM" id="Phobius"/>
    </source>
</evidence>
<dbReference type="GO" id="GO:0016020">
    <property type="term" value="C:membrane"/>
    <property type="evidence" value="ECO:0007669"/>
    <property type="project" value="UniProtKB-SubCell"/>
</dbReference>
<dbReference type="SUPFAM" id="SSF103481">
    <property type="entry name" value="Multidrug resistance efflux transporter EmrE"/>
    <property type="match status" value="1"/>
</dbReference>
<evidence type="ECO:0000313" key="6">
    <source>
        <dbReference type="EMBL" id="OII76785.1"/>
    </source>
</evidence>
<dbReference type="PANTHER" id="PTHR12570">
    <property type="match status" value="1"/>
</dbReference>
<dbReference type="Proteomes" id="UP000186804">
    <property type="component" value="Unassembled WGS sequence"/>
</dbReference>
<dbReference type="AlphaFoldDB" id="A0A1J4MRA1"/>
<comment type="caution">
    <text evidence="6">The sequence shown here is derived from an EMBL/GenBank/DDBJ whole genome shotgun (WGS) entry which is preliminary data.</text>
</comment>
<evidence type="ECO:0000256" key="2">
    <source>
        <dbReference type="ARBA" id="ARBA00022692"/>
    </source>
</evidence>
<dbReference type="VEuPathDB" id="CryptoDB:cand_024620"/>
<name>A0A1J4MRA1_9CRYT</name>
<keyword evidence="7" id="KW-1185">Reference proteome</keyword>
<dbReference type="GeneID" id="92366646"/>
<keyword evidence="4 5" id="KW-0472">Membrane</keyword>
<feature type="transmembrane region" description="Helical" evidence="5">
    <location>
        <begin position="370"/>
        <end position="393"/>
    </location>
</feature>
<sequence>MWIIGIIYAILASIFGALGDVLVRLSFIKEKNFPEQERRPLYLRPIWIIGIFSAVILNVILSFASLRYASANIITPFAGLHIFWAFLFGQILLKENINKFHIYGAICVIFGLILVLLFGIHDIQEFNIFQLIYMYSQPSFIFCSITSSILLVIFIYIALFGIVGDWKTISYDTSEGDIISNSPDNLNYSDTINANNTISIDKLSSNEINKLEKYSSVIEKHNNDFLEILGNSNLKSGVDKHLNGASCLVNNNNSEMATNVLNIYSTIKYSKEKNYIKSLYINISNKKEVIISMIPRVYISSPIIRFCVCATSGLCGGYSNILIQNLMQIMATHSYGVFNYPALYIIFTTFFILALLQAIFWNLSLSNYEAIYAVPIVNSVLITSGGLCSLALYNEDLNTGSTMLSPIDGLCFMIGAIFIICGIFILSFSGKNNSKCEDKDIIALGHIEIGINNDELKIQNNIEKSENIFTDILYNRRISFLKNVTFPSIRKDQITTIYSRISNKLFNKQSSEMIKYGLKYSSTKYNQNSDQNTNLNESIDTSFYLNEVDHETIGYDRDNERNILSNNIINKDSDIHDNDILEYECEIYNCDNISTSYSKVTYIHDYSQKKIKSMAKSLSKLFEKSLISYKYKNNTNDINDNRMQDLNNILHVNNRTIFCNNNYEPSVIDEELNISQHTSKMWGAGPSPQIFTLDNDEHDNNVDNEGGEYFETLVGENVTSEVELKELYKDNAETLEITNIGKYMDEGTQEINIKGSKSES</sequence>
<dbReference type="PANTHER" id="PTHR12570:SF65">
    <property type="entry name" value="MAGNESIUM TRANSPORTER NIPA9-RELATED"/>
    <property type="match status" value="1"/>
</dbReference>
<evidence type="ECO:0000256" key="1">
    <source>
        <dbReference type="ARBA" id="ARBA00004141"/>
    </source>
</evidence>
<dbReference type="InterPro" id="IPR008521">
    <property type="entry name" value="Mg_trans_NIPA"/>
</dbReference>
<feature type="transmembrane region" description="Helical" evidence="5">
    <location>
        <begin position="100"/>
        <end position="119"/>
    </location>
</feature>
<feature type="transmembrane region" description="Helical" evidence="5">
    <location>
        <begin position="139"/>
        <end position="163"/>
    </location>
</feature>
<proteinExistence type="predicted"/>
<feature type="transmembrane region" description="Helical" evidence="5">
    <location>
        <begin position="343"/>
        <end position="363"/>
    </location>
</feature>
<feature type="transmembrane region" description="Helical" evidence="5">
    <location>
        <begin position="73"/>
        <end position="93"/>
    </location>
</feature>
<reference evidence="6 7" key="1">
    <citation type="submission" date="2016-10" db="EMBL/GenBank/DDBJ databases">
        <title>Reductive evolution of mitochondrial metabolism and differential evolution of invasion-related proteins in Cryptosporidium.</title>
        <authorList>
            <person name="Liu S."/>
            <person name="Roellig D.M."/>
            <person name="Guo Y."/>
            <person name="Li N."/>
            <person name="Frace M.A."/>
            <person name="Tang K."/>
            <person name="Zhang L."/>
            <person name="Feng Y."/>
            <person name="Xiao L."/>
        </authorList>
    </citation>
    <scope>NUCLEOTIDE SEQUENCE [LARGE SCALE GENOMIC DNA]</scope>
    <source>
        <strain evidence="6">30847</strain>
    </source>
</reference>
<dbReference type="GO" id="GO:0015095">
    <property type="term" value="F:magnesium ion transmembrane transporter activity"/>
    <property type="evidence" value="ECO:0007669"/>
    <property type="project" value="InterPro"/>
</dbReference>
<feature type="transmembrane region" description="Helical" evidence="5">
    <location>
        <begin position="405"/>
        <end position="426"/>
    </location>
</feature>
<organism evidence="6 7">
    <name type="scientific">Cryptosporidium andersoni</name>
    <dbReference type="NCBI Taxonomy" id="117008"/>
    <lineage>
        <taxon>Eukaryota</taxon>
        <taxon>Sar</taxon>
        <taxon>Alveolata</taxon>
        <taxon>Apicomplexa</taxon>
        <taxon>Conoidasida</taxon>
        <taxon>Coccidia</taxon>
        <taxon>Eucoccidiorida</taxon>
        <taxon>Eimeriorina</taxon>
        <taxon>Cryptosporidiidae</taxon>
        <taxon>Cryptosporidium</taxon>
    </lineage>
</organism>